<name>A0A090T9P8_9VIBR</name>
<comment type="caution">
    <text evidence="1">The sequence shown here is derived from an EMBL/GenBank/DDBJ whole genome shotgun (WGS) entry which is preliminary data.</text>
</comment>
<sequence length="290" mass="33226">MTSHNKLSTSALAKQRQVEPKSLFNELKQLGYITWHDEQWMLTDVGARFGGDYVESEKYGRFIVWPTNLVLDDTLRSDKHLTATQLGERLGLAAKKINLLLSELGWLQRQDTEWIATLQGVRAGAQARTDKTNHNKFVVWHPSVLRNHRLKQSVLEFKGADAEAHSTEKSFSSFRQKFAAKHRTLDGHYVQSKGELLIDNWLYMAGVVHAYQRQLPIEQDVVSDFYLPAGKVYLQYWGSDSGPIEGKTVEATRALYQQHDLQLIEVFPEEIEQLDSILPKKLKPFGIKAY</sequence>
<evidence type="ECO:0008006" key="3">
    <source>
        <dbReference type="Google" id="ProtNLM"/>
    </source>
</evidence>
<evidence type="ECO:0000313" key="1">
    <source>
        <dbReference type="EMBL" id="GAL35968.1"/>
    </source>
</evidence>
<protein>
    <recommendedName>
        <fullName evidence="3">Glycerol kinase</fullName>
    </recommendedName>
</protein>
<proteinExistence type="predicted"/>
<dbReference type="OrthoDB" id="5500241at2"/>
<gene>
    <name evidence="1" type="ORF">JCM19240_4903</name>
</gene>
<keyword evidence="2" id="KW-1185">Reference proteome</keyword>
<dbReference type="Proteomes" id="UP000029224">
    <property type="component" value="Unassembled WGS sequence"/>
</dbReference>
<reference evidence="1 2" key="1">
    <citation type="submission" date="2014-09" db="EMBL/GenBank/DDBJ databases">
        <title>Vibrio maritimus JCM 19240. (C210) whole genome shotgun sequence.</title>
        <authorList>
            <person name="Sawabe T."/>
            <person name="Meirelles P."/>
            <person name="Nakanishi M."/>
            <person name="Sayaka M."/>
            <person name="Hattori M."/>
            <person name="Ohkuma M."/>
        </authorList>
    </citation>
    <scope>NUCLEOTIDE SEQUENCE [LARGE SCALE GENOMIC DNA]</scope>
    <source>
        <strain evidence="1 2">JCM 19240</strain>
    </source>
</reference>
<organism evidence="1 2">
    <name type="scientific">Vibrio maritimus</name>
    <dbReference type="NCBI Taxonomy" id="990268"/>
    <lineage>
        <taxon>Bacteria</taxon>
        <taxon>Pseudomonadati</taxon>
        <taxon>Pseudomonadota</taxon>
        <taxon>Gammaproteobacteria</taxon>
        <taxon>Vibrionales</taxon>
        <taxon>Vibrionaceae</taxon>
        <taxon>Vibrio</taxon>
    </lineage>
</organism>
<evidence type="ECO:0000313" key="2">
    <source>
        <dbReference type="Proteomes" id="UP000029224"/>
    </source>
</evidence>
<accession>A0A090T9P8</accession>
<dbReference type="AlphaFoldDB" id="A0A090T9P8"/>
<dbReference type="EMBL" id="BBMT01000008">
    <property type="protein sequence ID" value="GAL35968.1"/>
    <property type="molecule type" value="Genomic_DNA"/>
</dbReference>
<reference evidence="1 2" key="2">
    <citation type="submission" date="2014-09" db="EMBL/GenBank/DDBJ databases">
        <authorList>
            <consortium name="NBRP consortium"/>
            <person name="Sawabe T."/>
            <person name="Meirelles P."/>
            <person name="Nakanishi M."/>
            <person name="Sayaka M."/>
            <person name="Hattori M."/>
            <person name="Ohkuma M."/>
        </authorList>
    </citation>
    <scope>NUCLEOTIDE SEQUENCE [LARGE SCALE GENOMIC DNA]</scope>
    <source>
        <strain evidence="1 2">JCM 19240</strain>
    </source>
</reference>